<accession>A0AAQ4FD36</accession>
<dbReference type="Proteomes" id="UP001321473">
    <property type="component" value="Unassembled WGS sequence"/>
</dbReference>
<evidence type="ECO:0000256" key="1">
    <source>
        <dbReference type="SAM" id="MobiDB-lite"/>
    </source>
</evidence>
<feature type="compositionally biased region" description="Basic residues" evidence="1">
    <location>
        <begin position="55"/>
        <end position="66"/>
    </location>
</feature>
<evidence type="ECO:0000313" key="4">
    <source>
        <dbReference type="Proteomes" id="UP001321473"/>
    </source>
</evidence>
<keyword evidence="2" id="KW-0732">Signal</keyword>
<evidence type="ECO:0000313" key="3">
    <source>
        <dbReference type="EMBL" id="KAK8784575.1"/>
    </source>
</evidence>
<feature type="chain" id="PRO_5042834762" description="Secreted protein" evidence="2">
    <location>
        <begin position="23"/>
        <end position="200"/>
    </location>
</feature>
<feature type="signal peptide" evidence="2">
    <location>
        <begin position="1"/>
        <end position="22"/>
    </location>
</feature>
<feature type="compositionally biased region" description="Low complexity" evidence="1">
    <location>
        <begin position="67"/>
        <end position="77"/>
    </location>
</feature>
<protein>
    <recommendedName>
        <fullName evidence="5">Secreted protein</fullName>
    </recommendedName>
</protein>
<feature type="region of interest" description="Disordered" evidence="1">
    <location>
        <begin position="109"/>
        <end position="130"/>
    </location>
</feature>
<reference evidence="3 4" key="1">
    <citation type="journal article" date="2023" name="Arcadia Sci">
        <title>De novo assembly of a long-read Amblyomma americanum tick genome.</title>
        <authorList>
            <person name="Chou S."/>
            <person name="Poskanzer K.E."/>
            <person name="Rollins M."/>
            <person name="Thuy-Boun P.S."/>
        </authorList>
    </citation>
    <scope>NUCLEOTIDE SEQUENCE [LARGE SCALE GENOMIC DNA]</scope>
    <source>
        <strain evidence="3">F_SG_1</strain>
        <tissue evidence="3">Salivary glands</tissue>
    </source>
</reference>
<feature type="compositionally biased region" description="Basic and acidic residues" evidence="1">
    <location>
        <begin position="116"/>
        <end position="130"/>
    </location>
</feature>
<name>A0AAQ4FD36_AMBAM</name>
<comment type="caution">
    <text evidence="3">The sequence shown here is derived from an EMBL/GenBank/DDBJ whole genome shotgun (WGS) entry which is preliminary data.</text>
</comment>
<dbReference type="EMBL" id="JARKHS020004451">
    <property type="protein sequence ID" value="KAK8784575.1"/>
    <property type="molecule type" value="Genomic_DNA"/>
</dbReference>
<dbReference type="AlphaFoldDB" id="A0AAQ4FD36"/>
<feature type="region of interest" description="Disordered" evidence="1">
    <location>
        <begin position="31"/>
        <end position="79"/>
    </location>
</feature>
<organism evidence="3 4">
    <name type="scientific">Amblyomma americanum</name>
    <name type="common">Lone star tick</name>
    <dbReference type="NCBI Taxonomy" id="6943"/>
    <lineage>
        <taxon>Eukaryota</taxon>
        <taxon>Metazoa</taxon>
        <taxon>Ecdysozoa</taxon>
        <taxon>Arthropoda</taxon>
        <taxon>Chelicerata</taxon>
        <taxon>Arachnida</taxon>
        <taxon>Acari</taxon>
        <taxon>Parasitiformes</taxon>
        <taxon>Ixodida</taxon>
        <taxon>Ixodoidea</taxon>
        <taxon>Ixodidae</taxon>
        <taxon>Amblyomminae</taxon>
        <taxon>Amblyomma</taxon>
    </lineage>
</organism>
<sequence>MLATVGLMVVFSATDILHPLRAFPVPTVCAGKAHHGPRKQCTAQGTGAGDTTRWSKARRPPSHRQWHQQPQQQPLHVQPHRLVARPQDRTQGGALRTEWGTRLALQLRVSGHPRRHGDNHGHGQDYERREPDCSGKLVGTCMPLCGGLPCGRHLQWNSPLHSGGVALIFSRGRREAGMFRELVQTLLPHMKKELSPFLCP</sequence>
<evidence type="ECO:0008006" key="5">
    <source>
        <dbReference type="Google" id="ProtNLM"/>
    </source>
</evidence>
<keyword evidence="4" id="KW-1185">Reference proteome</keyword>
<gene>
    <name evidence="3" type="ORF">V5799_009063</name>
</gene>
<evidence type="ECO:0000256" key="2">
    <source>
        <dbReference type="SAM" id="SignalP"/>
    </source>
</evidence>
<proteinExistence type="predicted"/>